<gene>
    <name evidence="13" type="ORF">B4U80_06907</name>
</gene>
<keyword evidence="4 9" id="KW-0479">Metal-binding</keyword>
<feature type="binding site" evidence="9">
    <location>
        <position position="335"/>
    </location>
    <ligand>
        <name>Zn(2+)</name>
        <dbReference type="ChEBI" id="CHEBI:29105"/>
        <label>2</label>
    </ligand>
</feature>
<keyword evidence="14" id="KW-1185">Reference proteome</keyword>
<feature type="non-terminal residue" evidence="13">
    <location>
        <position position="430"/>
    </location>
</feature>
<accession>A0A443S5L0</accession>
<feature type="signal peptide" evidence="12">
    <location>
        <begin position="1"/>
        <end position="20"/>
    </location>
</feature>
<reference evidence="13 14" key="1">
    <citation type="journal article" date="2018" name="Gigascience">
        <title>Genomes of trombidid mites reveal novel predicted allergens and laterally-transferred genes associated with secondary metabolism.</title>
        <authorList>
            <person name="Dong X."/>
            <person name="Chaisiri K."/>
            <person name="Xia D."/>
            <person name="Armstrong S.D."/>
            <person name="Fang Y."/>
            <person name="Donnelly M.J."/>
            <person name="Kadowaki T."/>
            <person name="McGarry J.W."/>
            <person name="Darby A.C."/>
            <person name="Makepeace B.L."/>
        </authorList>
    </citation>
    <scope>NUCLEOTIDE SEQUENCE [LARGE SCALE GENOMIC DNA]</scope>
    <source>
        <strain evidence="13">UoL-UT</strain>
    </source>
</reference>
<dbReference type="InterPro" id="IPR018299">
    <property type="entry name" value="Alkaline_phosphatase_AS"/>
</dbReference>
<keyword evidence="6 9" id="KW-0862">Zinc</keyword>
<comment type="cofactor">
    <cofactor evidence="9">
        <name>Zn(2+)</name>
        <dbReference type="ChEBI" id="CHEBI:29105"/>
    </cofactor>
    <text evidence="9">Binds 2 Zn(2+) ions.</text>
</comment>
<dbReference type="InterPro" id="IPR001952">
    <property type="entry name" value="Alkaline_phosphatase"/>
</dbReference>
<sequence length="430" mass="47779">MANKFFAFSCFSLLFVLVSTELKFNKDEFETSYWLKNGRKLIKDALKVKPIIKKAKNVIIFVGDGMGISTVSAARILKGQMKGMSGVEESFSFEQFPNRALIKTYNVDRLVPDSAGTATAFLCGVKASYESLKVNGKIKSGDTDCEAIEANAVKSIMDWANSARKSTGVVTTTRITHATPAASYASISTRYWESDSDLPANLSAKCKDIAKQLIENEPGNKFKVIMGGGRKNFQQQPKGVRKDGLNLLQKWIDTRKNELLTDSEYQYITTKQELKQLDVNRVKYTLGLFNDDHINYDKNRTEEEPSLAEMTEAAIRMLKKDENGFVLLVESGRIDSAHHLNLAAMALHDTIALDDAVSKAINLTSFDDTLIIVTADHSHSFSVNGYPKRGTSLFGHDNEPGDRKYPYTVLMYTSGPGHKAVRDNPLLVNT</sequence>
<protein>
    <recommendedName>
        <fullName evidence="2 11">Alkaline phosphatase</fullName>
        <ecNumber evidence="2 11">3.1.3.1</ecNumber>
    </recommendedName>
</protein>
<evidence type="ECO:0000256" key="10">
    <source>
        <dbReference type="RuleBase" id="RU003946"/>
    </source>
</evidence>
<evidence type="ECO:0000256" key="3">
    <source>
        <dbReference type="ARBA" id="ARBA00022553"/>
    </source>
</evidence>
<dbReference type="Pfam" id="PF00245">
    <property type="entry name" value="Alk_phosphatase"/>
    <property type="match status" value="1"/>
</dbReference>
<evidence type="ECO:0000256" key="1">
    <source>
        <dbReference type="ARBA" id="ARBA00005984"/>
    </source>
</evidence>
<evidence type="ECO:0000256" key="9">
    <source>
        <dbReference type="PIRSR" id="PIRSR601952-2"/>
    </source>
</evidence>
<dbReference type="EC" id="3.1.3.1" evidence="2 11"/>
<dbReference type="CDD" id="cd16012">
    <property type="entry name" value="ALP"/>
    <property type="match status" value="1"/>
</dbReference>
<dbReference type="OrthoDB" id="5818554at2759"/>
<feature type="active site" description="Phosphoserine intermediate" evidence="8">
    <location>
        <position position="114"/>
    </location>
</feature>
<evidence type="ECO:0000256" key="8">
    <source>
        <dbReference type="PIRSR" id="PIRSR601952-1"/>
    </source>
</evidence>
<evidence type="ECO:0000256" key="4">
    <source>
        <dbReference type="ARBA" id="ARBA00022723"/>
    </source>
</evidence>
<evidence type="ECO:0000256" key="6">
    <source>
        <dbReference type="ARBA" id="ARBA00022833"/>
    </source>
</evidence>
<dbReference type="PROSITE" id="PS00123">
    <property type="entry name" value="ALKALINE_PHOSPHATASE"/>
    <property type="match status" value="1"/>
</dbReference>
<dbReference type="AlphaFoldDB" id="A0A443S5L0"/>
<evidence type="ECO:0000256" key="5">
    <source>
        <dbReference type="ARBA" id="ARBA00022801"/>
    </source>
</evidence>
<keyword evidence="12" id="KW-0732">Signal</keyword>
<feature type="binding site" evidence="9">
    <location>
        <position position="64"/>
    </location>
    <ligand>
        <name>Mg(2+)</name>
        <dbReference type="ChEBI" id="CHEBI:18420"/>
    </ligand>
</feature>
<dbReference type="PRINTS" id="PR00113">
    <property type="entry name" value="ALKPHPHTASE"/>
</dbReference>
<keyword evidence="7 9" id="KW-0460">Magnesium</keyword>
<proteinExistence type="inferred from homology"/>
<feature type="binding site" evidence="9">
    <location>
        <position position="377"/>
    </location>
    <ligand>
        <name>Zn(2+)</name>
        <dbReference type="ChEBI" id="CHEBI:29105"/>
        <label>2</label>
    </ligand>
</feature>
<dbReference type="GO" id="GO:0046872">
    <property type="term" value="F:metal ion binding"/>
    <property type="evidence" value="ECO:0007669"/>
    <property type="project" value="UniProtKB-KW"/>
</dbReference>
<dbReference type="EMBL" id="NCKV01008112">
    <property type="protein sequence ID" value="RWS22705.1"/>
    <property type="molecule type" value="Genomic_DNA"/>
</dbReference>
<dbReference type="VEuPathDB" id="VectorBase:LDEU009335"/>
<name>A0A443S5L0_9ACAR</name>
<feature type="binding site" evidence="9">
    <location>
        <position position="339"/>
    </location>
    <ligand>
        <name>Zn(2+)</name>
        <dbReference type="ChEBI" id="CHEBI:29105"/>
        <label>2</label>
    </ligand>
</feature>
<evidence type="ECO:0000313" key="14">
    <source>
        <dbReference type="Proteomes" id="UP000288716"/>
    </source>
</evidence>
<comment type="similarity">
    <text evidence="1 10">Belongs to the alkaline phosphatase family.</text>
</comment>
<dbReference type="PANTHER" id="PTHR11596:SF5">
    <property type="entry name" value="ALKALINE PHOSPHATASE"/>
    <property type="match status" value="1"/>
</dbReference>
<feature type="binding site" evidence="9">
    <location>
        <position position="64"/>
    </location>
    <ligand>
        <name>Zn(2+)</name>
        <dbReference type="ChEBI" id="CHEBI:29105"/>
        <label>2</label>
    </ligand>
</feature>
<dbReference type="InterPro" id="IPR017850">
    <property type="entry name" value="Alkaline_phosphatase_core_sf"/>
</dbReference>
<feature type="chain" id="PRO_5019278540" description="Alkaline phosphatase" evidence="12">
    <location>
        <begin position="21"/>
        <end position="430"/>
    </location>
</feature>
<dbReference type="STRING" id="299467.A0A443S5L0"/>
<dbReference type="Proteomes" id="UP000288716">
    <property type="component" value="Unassembled WGS sequence"/>
</dbReference>
<feature type="binding site" evidence="9">
    <location>
        <position position="177"/>
    </location>
    <ligand>
        <name>Mg(2+)</name>
        <dbReference type="ChEBI" id="CHEBI:18420"/>
    </ligand>
</feature>
<evidence type="ECO:0000256" key="12">
    <source>
        <dbReference type="SAM" id="SignalP"/>
    </source>
</evidence>
<comment type="caution">
    <text evidence="13">The sequence shown here is derived from an EMBL/GenBank/DDBJ whole genome shotgun (WGS) entry which is preliminary data.</text>
</comment>
<dbReference type="SUPFAM" id="SSF53649">
    <property type="entry name" value="Alkaline phosphatase-like"/>
    <property type="match status" value="1"/>
</dbReference>
<dbReference type="GO" id="GO:0004035">
    <property type="term" value="F:alkaline phosphatase activity"/>
    <property type="evidence" value="ECO:0007669"/>
    <property type="project" value="UniProtKB-EC"/>
</dbReference>
<comment type="cofactor">
    <cofactor evidence="9">
        <name>Mg(2+)</name>
        <dbReference type="ChEBI" id="CHEBI:18420"/>
    </cofactor>
    <text evidence="9">Binds 1 Mg(2+) ion.</text>
</comment>
<keyword evidence="3" id="KW-0597">Phosphoprotein</keyword>
<feature type="binding site" evidence="9">
    <location>
        <position position="330"/>
    </location>
    <ligand>
        <name>Mg(2+)</name>
        <dbReference type="ChEBI" id="CHEBI:18420"/>
    </ligand>
</feature>
<feature type="binding site" evidence="9">
    <location>
        <position position="376"/>
    </location>
    <ligand>
        <name>Zn(2+)</name>
        <dbReference type="ChEBI" id="CHEBI:29105"/>
        <label>2</label>
    </ligand>
</feature>
<comment type="catalytic activity">
    <reaction evidence="11">
        <text>a phosphate monoester + H2O = an alcohol + phosphate</text>
        <dbReference type="Rhea" id="RHEA:15017"/>
        <dbReference type="ChEBI" id="CHEBI:15377"/>
        <dbReference type="ChEBI" id="CHEBI:30879"/>
        <dbReference type="ChEBI" id="CHEBI:43474"/>
        <dbReference type="ChEBI" id="CHEBI:67140"/>
        <dbReference type="EC" id="3.1.3.1"/>
    </reaction>
</comment>
<evidence type="ECO:0000313" key="13">
    <source>
        <dbReference type="EMBL" id="RWS22705.1"/>
    </source>
</evidence>
<dbReference type="PANTHER" id="PTHR11596">
    <property type="entry name" value="ALKALINE PHOSPHATASE"/>
    <property type="match status" value="1"/>
</dbReference>
<evidence type="ECO:0000256" key="11">
    <source>
        <dbReference type="RuleBase" id="RU003947"/>
    </source>
</evidence>
<evidence type="ECO:0000256" key="2">
    <source>
        <dbReference type="ARBA" id="ARBA00012647"/>
    </source>
</evidence>
<evidence type="ECO:0000256" key="7">
    <source>
        <dbReference type="ARBA" id="ARBA00022842"/>
    </source>
</evidence>
<organism evidence="13 14">
    <name type="scientific">Leptotrombidium deliense</name>
    <dbReference type="NCBI Taxonomy" id="299467"/>
    <lineage>
        <taxon>Eukaryota</taxon>
        <taxon>Metazoa</taxon>
        <taxon>Ecdysozoa</taxon>
        <taxon>Arthropoda</taxon>
        <taxon>Chelicerata</taxon>
        <taxon>Arachnida</taxon>
        <taxon>Acari</taxon>
        <taxon>Acariformes</taxon>
        <taxon>Trombidiformes</taxon>
        <taxon>Prostigmata</taxon>
        <taxon>Anystina</taxon>
        <taxon>Parasitengona</taxon>
        <taxon>Trombiculoidea</taxon>
        <taxon>Trombiculidae</taxon>
        <taxon>Leptotrombidium</taxon>
    </lineage>
</organism>
<feature type="binding site" evidence="9">
    <location>
        <position position="179"/>
    </location>
    <ligand>
        <name>Mg(2+)</name>
        <dbReference type="ChEBI" id="CHEBI:18420"/>
    </ligand>
</feature>
<dbReference type="SMART" id="SM00098">
    <property type="entry name" value="alkPPc"/>
    <property type="match status" value="1"/>
</dbReference>
<keyword evidence="5 11" id="KW-0378">Hydrolase</keyword>
<dbReference type="Gene3D" id="3.40.720.10">
    <property type="entry name" value="Alkaline Phosphatase, subunit A"/>
    <property type="match status" value="1"/>
</dbReference>